<sequence>MASTKNDLLLGRTCEGSLNYYDNHKGCATAADKGLAARLGGHSYNIINNSDQHEIYFRDLRHDDHFVDKNGKHTAHFFGCRRRFFPQEQRNVIAETIKHPDAHPRERALAERRAELKLAQMENPTSFRGFQQRCQSSLITPDAPKRYPIHSRHANEAGQLQPKTSDRATWQGRRGEKMSFSSSAPSLSLSDPARSLDQAMRNDVRKEASQRQTESAHFAPVQTANSYSSSLDVTSQGKQQASQQRHFSMSRIDNHDFAITKKNNHFSGQDKLTKTDPYYARPRLCVTNNSVKYDIVSNERKWFRY</sequence>
<feature type="region of interest" description="Disordered" evidence="1">
    <location>
        <begin position="141"/>
        <end position="247"/>
    </location>
</feature>
<name>A0A7S0A2J9_9DINO</name>
<feature type="compositionally biased region" description="Polar residues" evidence="1">
    <location>
        <begin position="222"/>
        <end position="247"/>
    </location>
</feature>
<protein>
    <submittedName>
        <fullName evidence="2">Uncharacterized protein</fullName>
    </submittedName>
</protein>
<gene>
    <name evidence="2" type="ORF">PBAH0796_LOCUS6635</name>
</gene>
<proteinExistence type="predicted"/>
<dbReference type="AlphaFoldDB" id="A0A7S0A2J9"/>
<feature type="compositionally biased region" description="Low complexity" evidence="1">
    <location>
        <begin position="179"/>
        <end position="197"/>
    </location>
</feature>
<feature type="compositionally biased region" description="Basic and acidic residues" evidence="1">
    <location>
        <begin position="200"/>
        <end position="209"/>
    </location>
</feature>
<reference evidence="2" key="1">
    <citation type="submission" date="2021-01" db="EMBL/GenBank/DDBJ databases">
        <authorList>
            <person name="Corre E."/>
            <person name="Pelletier E."/>
            <person name="Niang G."/>
            <person name="Scheremetjew M."/>
            <person name="Finn R."/>
            <person name="Kale V."/>
            <person name="Holt S."/>
            <person name="Cochrane G."/>
            <person name="Meng A."/>
            <person name="Brown T."/>
            <person name="Cohen L."/>
        </authorList>
    </citation>
    <scope>NUCLEOTIDE SEQUENCE</scope>
    <source>
        <strain evidence="2">Pbaha01</strain>
    </source>
</reference>
<organism evidence="2">
    <name type="scientific">Pyrodinium bahamense</name>
    <dbReference type="NCBI Taxonomy" id="73915"/>
    <lineage>
        <taxon>Eukaryota</taxon>
        <taxon>Sar</taxon>
        <taxon>Alveolata</taxon>
        <taxon>Dinophyceae</taxon>
        <taxon>Gonyaulacales</taxon>
        <taxon>Pyrocystaceae</taxon>
        <taxon>Pyrodinium</taxon>
    </lineage>
</organism>
<accession>A0A7S0A2J9</accession>
<evidence type="ECO:0000313" key="2">
    <source>
        <dbReference type="EMBL" id="CAD8351268.1"/>
    </source>
</evidence>
<dbReference type="EMBL" id="HBEG01011187">
    <property type="protein sequence ID" value="CAD8351268.1"/>
    <property type="molecule type" value="Transcribed_RNA"/>
</dbReference>
<evidence type="ECO:0000256" key="1">
    <source>
        <dbReference type="SAM" id="MobiDB-lite"/>
    </source>
</evidence>